<evidence type="ECO:0000313" key="1">
    <source>
        <dbReference type="EMBL" id="AGS52404.1"/>
    </source>
</evidence>
<organism evidence="1">
    <name type="scientific">uncultured bacterium contig00085</name>
    <dbReference type="NCBI Taxonomy" id="1181558"/>
    <lineage>
        <taxon>Bacteria</taxon>
        <taxon>environmental samples</taxon>
    </lineage>
</organism>
<name>A0A806KHE7_9BACT</name>
<protein>
    <submittedName>
        <fullName evidence="1">Uncharacterized protein</fullName>
    </submittedName>
</protein>
<accession>A0A806KHE7</accession>
<reference evidence="1" key="1">
    <citation type="submission" date="2012-03" db="EMBL/GenBank/DDBJ databases">
        <title>Functional metagenomics reveals considerable lignocellulase gene clusters in the gut microbiome of a wood-feeding higher termite.</title>
        <authorList>
            <person name="Liu N."/>
        </authorList>
    </citation>
    <scope>NUCLEOTIDE SEQUENCE</scope>
</reference>
<dbReference type="EMBL" id="JQ844192">
    <property type="protein sequence ID" value="AGS52404.1"/>
    <property type="molecule type" value="Genomic_DNA"/>
</dbReference>
<sequence>MKLFLNAIRIVAIERKSKANLKTEIVQELYYSFRYRDLSKEAIMNLAESLIY</sequence>
<dbReference type="AlphaFoldDB" id="A0A806KHE7"/>
<proteinExistence type="predicted"/>